<feature type="domain" description="NADPH-dependent FMN reductase-like" evidence="3">
    <location>
        <begin position="9"/>
        <end position="159"/>
    </location>
</feature>
<dbReference type="InterPro" id="IPR050712">
    <property type="entry name" value="NAD(P)H-dep_reductase"/>
</dbReference>
<organism evidence="4 5">
    <name type="scientific">Stenotrophomonas geniculata N1</name>
    <dbReference type="NCBI Taxonomy" id="1167641"/>
    <lineage>
        <taxon>Bacteria</taxon>
        <taxon>Pseudomonadati</taxon>
        <taxon>Pseudomonadota</taxon>
        <taxon>Gammaproteobacteria</taxon>
        <taxon>Lysobacterales</taxon>
        <taxon>Lysobacteraceae</taxon>
        <taxon>Stenotrophomonas</taxon>
    </lineage>
</organism>
<keyword evidence="2" id="KW-0288">FMN</keyword>
<dbReference type="PANTHER" id="PTHR30543:SF21">
    <property type="entry name" value="NAD(P)H-DEPENDENT FMN REDUCTASE LOT6"/>
    <property type="match status" value="1"/>
</dbReference>
<dbReference type="AlphaFoldDB" id="A0A0L8ACS0"/>
<evidence type="ECO:0000313" key="4">
    <source>
        <dbReference type="EMBL" id="KOF00199.1"/>
    </source>
</evidence>
<dbReference type="GO" id="GO:0010181">
    <property type="term" value="F:FMN binding"/>
    <property type="evidence" value="ECO:0007669"/>
    <property type="project" value="TreeGrafter"/>
</dbReference>
<dbReference type="InterPro" id="IPR005025">
    <property type="entry name" value="FMN_Rdtase-like_dom"/>
</dbReference>
<dbReference type="RefSeq" id="WP_010485632.1">
    <property type="nucleotide sequence ID" value="NZ_AJLO02000014.1"/>
</dbReference>
<evidence type="ECO:0000256" key="2">
    <source>
        <dbReference type="ARBA" id="ARBA00022643"/>
    </source>
</evidence>
<keyword evidence="2" id="KW-0285">Flavoprotein</keyword>
<accession>A0A0L8ACS0</accession>
<dbReference type="SUPFAM" id="SSF52218">
    <property type="entry name" value="Flavoproteins"/>
    <property type="match status" value="1"/>
</dbReference>
<comment type="cofactor">
    <cofactor evidence="1">
        <name>FMN</name>
        <dbReference type="ChEBI" id="CHEBI:58210"/>
    </cofactor>
</comment>
<dbReference type="Proteomes" id="UP000036890">
    <property type="component" value="Unassembled WGS sequence"/>
</dbReference>
<reference evidence="4 5" key="1">
    <citation type="journal article" date="2012" name="J. Bacteriol.">
        <title>Genome sequence of a novel nicotine-degrading strain, Pseudomonas geniculata N1.</title>
        <authorList>
            <person name="Tang H."/>
            <person name="Yu H."/>
            <person name="Tai C."/>
            <person name="Huang K."/>
            <person name="Liu Y."/>
            <person name="Wang L."/>
            <person name="Yao Y."/>
            <person name="Wu G."/>
            <person name="Xu P."/>
        </authorList>
    </citation>
    <scope>NUCLEOTIDE SEQUENCE [LARGE SCALE GENOMIC DNA]</scope>
    <source>
        <strain evidence="4 5">N1</strain>
    </source>
</reference>
<sequence>MPDNPPPLNILAFAGSLRGNSYNRRLIRAAAGAAPAGLLLTVHDTIADIPLFDEDLEAADPAGPAGVKRLRAAIAAADGVLIATPEYSQSLPGVLKNTLDWLSREDAEYRTVLSAKPVAIIGATPGHWGTKLAQSQLRHTLTAMGALTMASPQLYVAEAAAAYNNDADDFDAATRKRLQRFLEGFQAWVQLLQGRASRG</sequence>
<evidence type="ECO:0000259" key="3">
    <source>
        <dbReference type="Pfam" id="PF03358"/>
    </source>
</evidence>
<name>A0A0L8ACS0_9GAMM</name>
<gene>
    <name evidence="4" type="ORF">W7K_05075</name>
</gene>
<dbReference type="Gene3D" id="3.40.50.360">
    <property type="match status" value="1"/>
</dbReference>
<evidence type="ECO:0000256" key="1">
    <source>
        <dbReference type="ARBA" id="ARBA00001917"/>
    </source>
</evidence>
<dbReference type="GO" id="GO:0005829">
    <property type="term" value="C:cytosol"/>
    <property type="evidence" value="ECO:0007669"/>
    <property type="project" value="TreeGrafter"/>
</dbReference>
<proteinExistence type="predicted"/>
<dbReference type="Pfam" id="PF03358">
    <property type="entry name" value="FMN_red"/>
    <property type="match status" value="1"/>
</dbReference>
<protein>
    <submittedName>
        <fullName evidence="4">NAD(FAD)-dependent dehydrogenase</fullName>
    </submittedName>
</protein>
<dbReference type="PANTHER" id="PTHR30543">
    <property type="entry name" value="CHROMATE REDUCTASE"/>
    <property type="match status" value="1"/>
</dbReference>
<dbReference type="OrthoDB" id="9812295at2"/>
<dbReference type="EMBL" id="AJLO02000014">
    <property type="protein sequence ID" value="KOF00199.1"/>
    <property type="molecule type" value="Genomic_DNA"/>
</dbReference>
<dbReference type="InterPro" id="IPR029039">
    <property type="entry name" value="Flavoprotein-like_sf"/>
</dbReference>
<comment type="caution">
    <text evidence="4">The sequence shown here is derived from an EMBL/GenBank/DDBJ whole genome shotgun (WGS) entry which is preliminary data.</text>
</comment>
<evidence type="ECO:0000313" key="5">
    <source>
        <dbReference type="Proteomes" id="UP000036890"/>
    </source>
</evidence>
<dbReference type="GO" id="GO:0016491">
    <property type="term" value="F:oxidoreductase activity"/>
    <property type="evidence" value="ECO:0007669"/>
    <property type="project" value="InterPro"/>
</dbReference>